<dbReference type="EMBL" id="BMAT01012227">
    <property type="protein sequence ID" value="GFR88410.1"/>
    <property type="molecule type" value="Genomic_DNA"/>
</dbReference>
<evidence type="ECO:0000256" key="1">
    <source>
        <dbReference type="ARBA" id="ARBA00004132"/>
    </source>
</evidence>
<dbReference type="Pfam" id="PF03455">
    <property type="entry name" value="dDENN"/>
    <property type="match status" value="1"/>
</dbReference>
<evidence type="ECO:0000313" key="5">
    <source>
        <dbReference type="EMBL" id="GFR88410.1"/>
    </source>
</evidence>
<dbReference type="FunFam" id="3.40.50.11500:FF:000004">
    <property type="entry name" value="DENN domain-containing protein 2C isoform X1"/>
    <property type="match status" value="1"/>
</dbReference>
<dbReference type="FunFam" id="3.30.450.200:FF:000003">
    <property type="entry name" value="DENN domain containing 1A"/>
    <property type="match status" value="1"/>
</dbReference>
<sequence>MGSRIREKPSQMFEFFLEVTKIADKDPAISRRFPATYSDEGFVTEIPKLAFPCETDGVQVDHFSFVVPDLTGMFRFGFCRHATGHQSCLCIVSWLPWFDTFYKMLDHISKLMATGDQGDLDEFLHELYDHGVPGPRLPVSIIAGQQMFNFTAPDPSELPRIPGNINLTEYYNALDSTNMMLVFASMLQERRIYMMSKRLNRLTSCIHAAEALLYPLNWQHTFIPVLPGHIIECLGLMTPYIIGVHGNLLSRLDELQEDLEETVFVDLDANTVTSEHDDLARLPGNVVNALKKDLKAEKLKDSMQKNGDALSMAFLKAIVRLIGGYKEALKMRPGEAVTFDEQLFIQSRPSHSFRVYLEGMLSLQLFQEFIQGRLDSLKAGIRINDVFEQQASVYAERHGKKKNKSNFKELKGKIKKQGRRAFSTVISGLMVDNDDRKGDKVKDGSESLANKLQAGVSLSITSDAKQKSSTLPTECREKTVTRPKSAILTRELSQDDSGVCLSYQSPNMSLLDDLDIQEVLRRSPSSEILTRQDPGKLSSASSSSSLDESDSSFTSPRENPKKSDDLAEKKTESDAGAAPKDKLIRPGGADKLIRPTKTNVKRQSADKSSPLSRLLSTRRSKDISASFVSQVSTSPTPLVGNGRAQPHLPVVKEKESQREESVTELKTTENEVTAGVSPVSSTQAQLPLLIDFDSNETALDSFQFDPLLAKSVHTSRNVDTEHSSSGARGQSKGSSESSLGLDIFGCLDFAGYKAEGALESKGEQEVMDSTSKESSPAANTVKPSLYMPNALPLYTNGVPNALYASQQTSPVTPVVNQMSPMHQPGVYPLGTSLNTTVPGIPAVSPTALTPAFKPPVPWPQPQRPPCLYMPQPLSTPLSPGRLGPSPTQPVQNWVTPTASERSGPATVSSVFAARARDSRLPAANSTSAVVKSQADLLSDLIGVDFGNGGQPTPTPSQPRQINSSLRPQPR</sequence>
<feature type="region of interest" description="Disordered" evidence="3">
    <location>
        <begin position="941"/>
        <end position="970"/>
    </location>
</feature>
<keyword evidence="6" id="KW-1185">Reference proteome</keyword>
<comment type="caution">
    <text evidence="5">The sequence shown here is derived from an EMBL/GenBank/DDBJ whole genome shotgun (WGS) entry which is preliminary data.</text>
</comment>
<feature type="compositionally biased region" description="Polar residues" evidence="3">
    <location>
        <begin position="767"/>
        <end position="781"/>
    </location>
</feature>
<name>A0AAV4GUK9_9GAST</name>
<feature type="compositionally biased region" description="Polar residues" evidence="3">
    <location>
        <begin position="957"/>
        <end position="970"/>
    </location>
</feature>
<dbReference type="Gene3D" id="3.30.450.200">
    <property type="match status" value="1"/>
</dbReference>
<dbReference type="AlphaFoldDB" id="A0AAV4GUK9"/>
<feature type="compositionally biased region" description="Low complexity" evidence="3">
    <location>
        <begin position="538"/>
        <end position="555"/>
    </location>
</feature>
<feature type="compositionally biased region" description="Polar residues" evidence="3">
    <location>
        <begin position="626"/>
        <end position="636"/>
    </location>
</feature>
<comment type="subcellular location">
    <subcellularLocation>
        <location evidence="1">Cytoplasmic vesicle</location>
        <location evidence="1">Clathrin-coated vesicle</location>
    </subcellularLocation>
</comment>
<feature type="compositionally biased region" description="Basic and acidic residues" evidence="3">
    <location>
        <begin position="650"/>
        <end position="669"/>
    </location>
</feature>
<dbReference type="PANTHER" id="PTHR13196:SF14">
    <property type="entry name" value="UDENN DOMAIN-CONTAINING PROTEIN"/>
    <property type="match status" value="1"/>
</dbReference>
<dbReference type="PANTHER" id="PTHR13196">
    <property type="entry name" value="DENN DOMAIN-CONTAINING"/>
    <property type="match status" value="1"/>
</dbReference>
<dbReference type="InterPro" id="IPR040032">
    <property type="entry name" value="DENND1A/B/C"/>
</dbReference>
<accession>A0AAV4GUK9</accession>
<dbReference type="GO" id="GO:0006897">
    <property type="term" value="P:endocytosis"/>
    <property type="evidence" value="ECO:0007669"/>
    <property type="project" value="TreeGrafter"/>
</dbReference>
<reference evidence="5 6" key="1">
    <citation type="journal article" date="2021" name="Elife">
        <title>Chloroplast acquisition without the gene transfer in kleptoplastic sea slugs, Plakobranchus ocellatus.</title>
        <authorList>
            <person name="Maeda T."/>
            <person name="Takahashi S."/>
            <person name="Yoshida T."/>
            <person name="Shimamura S."/>
            <person name="Takaki Y."/>
            <person name="Nagai Y."/>
            <person name="Toyoda A."/>
            <person name="Suzuki Y."/>
            <person name="Arimoto A."/>
            <person name="Ishii H."/>
            <person name="Satoh N."/>
            <person name="Nishiyama T."/>
            <person name="Hasebe M."/>
            <person name="Maruyama T."/>
            <person name="Minagawa J."/>
            <person name="Obokata J."/>
            <person name="Shigenobu S."/>
        </authorList>
    </citation>
    <scope>NUCLEOTIDE SEQUENCE [LARGE SCALE GENOMIC DNA]</scope>
</reference>
<organism evidence="5 6">
    <name type="scientific">Elysia marginata</name>
    <dbReference type="NCBI Taxonomy" id="1093978"/>
    <lineage>
        <taxon>Eukaryota</taxon>
        <taxon>Metazoa</taxon>
        <taxon>Spiralia</taxon>
        <taxon>Lophotrochozoa</taxon>
        <taxon>Mollusca</taxon>
        <taxon>Gastropoda</taxon>
        <taxon>Heterobranchia</taxon>
        <taxon>Euthyneura</taxon>
        <taxon>Panpulmonata</taxon>
        <taxon>Sacoglossa</taxon>
        <taxon>Placobranchoidea</taxon>
        <taxon>Plakobranchidae</taxon>
        <taxon>Elysia</taxon>
    </lineage>
</organism>
<feature type="region of interest" description="Disordered" evidence="3">
    <location>
        <begin position="463"/>
        <end position="483"/>
    </location>
</feature>
<dbReference type="SMART" id="SM00800">
    <property type="entry name" value="uDENN"/>
    <property type="match status" value="1"/>
</dbReference>
<evidence type="ECO:0000256" key="2">
    <source>
        <dbReference type="ARBA" id="ARBA00023329"/>
    </source>
</evidence>
<feature type="region of interest" description="Disordered" evidence="3">
    <location>
        <begin position="714"/>
        <end position="737"/>
    </location>
</feature>
<dbReference type="Proteomes" id="UP000762676">
    <property type="component" value="Unassembled WGS sequence"/>
</dbReference>
<feature type="compositionally biased region" description="Polar residues" evidence="3">
    <location>
        <begin position="723"/>
        <end position="737"/>
    </location>
</feature>
<dbReference type="GO" id="GO:1901981">
    <property type="term" value="F:phosphatidylinositol phosphate binding"/>
    <property type="evidence" value="ECO:0007669"/>
    <property type="project" value="TreeGrafter"/>
</dbReference>
<dbReference type="GO" id="GO:0030136">
    <property type="term" value="C:clathrin-coated vesicle"/>
    <property type="evidence" value="ECO:0007669"/>
    <property type="project" value="UniProtKB-SubCell"/>
</dbReference>
<evidence type="ECO:0000259" key="4">
    <source>
        <dbReference type="PROSITE" id="PS50211"/>
    </source>
</evidence>
<dbReference type="Gene3D" id="3.40.50.11500">
    <property type="match status" value="1"/>
</dbReference>
<feature type="compositionally biased region" description="Low complexity" evidence="3">
    <location>
        <begin position="608"/>
        <end position="617"/>
    </location>
</feature>
<feature type="compositionally biased region" description="Basic and acidic residues" evidence="3">
    <location>
        <begin position="558"/>
        <end position="584"/>
    </location>
</feature>
<dbReference type="PROSITE" id="PS50211">
    <property type="entry name" value="DENN"/>
    <property type="match status" value="1"/>
</dbReference>
<dbReference type="InterPro" id="IPR005112">
    <property type="entry name" value="dDENN_dom"/>
</dbReference>
<dbReference type="SMART" id="SM00799">
    <property type="entry name" value="DENN"/>
    <property type="match status" value="1"/>
</dbReference>
<dbReference type="InterPro" id="IPR005113">
    <property type="entry name" value="uDENN_dom"/>
</dbReference>
<feature type="region of interest" description="Disordered" evidence="3">
    <location>
        <begin position="525"/>
        <end position="678"/>
    </location>
</feature>
<dbReference type="SMART" id="SM00801">
    <property type="entry name" value="dDENN"/>
    <property type="match status" value="1"/>
</dbReference>
<dbReference type="GO" id="GO:0032456">
    <property type="term" value="P:endocytic recycling"/>
    <property type="evidence" value="ECO:0007669"/>
    <property type="project" value="TreeGrafter"/>
</dbReference>
<dbReference type="InterPro" id="IPR043153">
    <property type="entry name" value="DENN_C"/>
</dbReference>
<gene>
    <name evidence="5" type="ORF">ElyMa_006099600</name>
</gene>
<keyword evidence="2" id="KW-0968">Cytoplasmic vesicle</keyword>
<dbReference type="GO" id="GO:0005085">
    <property type="term" value="F:guanyl-nucleotide exchange factor activity"/>
    <property type="evidence" value="ECO:0007669"/>
    <property type="project" value="InterPro"/>
</dbReference>
<feature type="compositionally biased region" description="Polar residues" evidence="3">
    <location>
        <begin position="463"/>
        <end position="472"/>
    </location>
</feature>
<dbReference type="InterPro" id="IPR001194">
    <property type="entry name" value="cDENN_dom"/>
</dbReference>
<feature type="region of interest" description="Disordered" evidence="3">
    <location>
        <begin position="761"/>
        <end position="781"/>
    </location>
</feature>
<protein>
    <submittedName>
        <fullName evidence="5">DENN domain-containing protein 1A</fullName>
    </submittedName>
</protein>
<evidence type="ECO:0000313" key="6">
    <source>
        <dbReference type="Proteomes" id="UP000762676"/>
    </source>
</evidence>
<proteinExistence type="predicted"/>
<dbReference type="GO" id="GO:0005829">
    <property type="term" value="C:cytosol"/>
    <property type="evidence" value="ECO:0007669"/>
    <property type="project" value="TreeGrafter"/>
</dbReference>
<feature type="domain" description="UDENN" evidence="4">
    <location>
        <begin position="14"/>
        <end position="380"/>
    </location>
</feature>
<dbReference type="Gene3D" id="6.10.140.1000">
    <property type="match status" value="1"/>
</dbReference>
<evidence type="ECO:0000256" key="3">
    <source>
        <dbReference type="SAM" id="MobiDB-lite"/>
    </source>
</evidence>
<dbReference type="Pfam" id="PF02141">
    <property type="entry name" value="DENN"/>
    <property type="match status" value="1"/>
</dbReference>
<dbReference type="InterPro" id="IPR037516">
    <property type="entry name" value="Tripartite_DENN"/>
</dbReference>